<protein>
    <submittedName>
        <fullName evidence="1">Uncharacterized protein</fullName>
    </submittedName>
</protein>
<sequence length="66" mass="7297">MQILTCCSSSSEKPLAQATNRTEMTLIHYLSLALVGVSSLSERLEVGTCSYRRHRGYPITFPSSFA</sequence>
<name>A0AAV1WIM8_LUPLU</name>
<comment type="caution">
    <text evidence="1">The sequence shown here is derived from an EMBL/GenBank/DDBJ whole genome shotgun (WGS) entry which is preliminary data.</text>
</comment>
<organism evidence="1 2">
    <name type="scientific">Lupinus luteus</name>
    <name type="common">European yellow lupine</name>
    <dbReference type="NCBI Taxonomy" id="3873"/>
    <lineage>
        <taxon>Eukaryota</taxon>
        <taxon>Viridiplantae</taxon>
        <taxon>Streptophyta</taxon>
        <taxon>Embryophyta</taxon>
        <taxon>Tracheophyta</taxon>
        <taxon>Spermatophyta</taxon>
        <taxon>Magnoliopsida</taxon>
        <taxon>eudicotyledons</taxon>
        <taxon>Gunneridae</taxon>
        <taxon>Pentapetalae</taxon>
        <taxon>rosids</taxon>
        <taxon>fabids</taxon>
        <taxon>Fabales</taxon>
        <taxon>Fabaceae</taxon>
        <taxon>Papilionoideae</taxon>
        <taxon>50 kb inversion clade</taxon>
        <taxon>genistoids sensu lato</taxon>
        <taxon>core genistoids</taxon>
        <taxon>Genisteae</taxon>
        <taxon>Lupinus</taxon>
    </lineage>
</organism>
<accession>A0AAV1WIM8</accession>
<keyword evidence="2" id="KW-1185">Reference proteome</keyword>
<dbReference type="Proteomes" id="UP001497480">
    <property type="component" value="Unassembled WGS sequence"/>
</dbReference>
<reference evidence="1 2" key="1">
    <citation type="submission" date="2024-03" db="EMBL/GenBank/DDBJ databases">
        <authorList>
            <person name="Martinez-Hernandez J."/>
        </authorList>
    </citation>
    <scope>NUCLEOTIDE SEQUENCE [LARGE SCALE GENOMIC DNA]</scope>
</reference>
<dbReference type="EMBL" id="CAXHTB010000006">
    <property type="protein sequence ID" value="CAL0308711.1"/>
    <property type="molecule type" value="Genomic_DNA"/>
</dbReference>
<evidence type="ECO:0000313" key="1">
    <source>
        <dbReference type="EMBL" id="CAL0308711.1"/>
    </source>
</evidence>
<dbReference type="AlphaFoldDB" id="A0AAV1WIM8"/>
<proteinExistence type="predicted"/>
<evidence type="ECO:0000313" key="2">
    <source>
        <dbReference type="Proteomes" id="UP001497480"/>
    </source>
</evidence>
<gene>
    <name evidence="1" type="ORF">LLUT_LOCUS9771</name>
</gene>